<accession>A0AAV2JN53</accession>
<evidence type="ECO:0000313" key="2">
    <source>
        <dbReference type="EMBL" id="CAL1577155.1"/>
    </source>
</evidence>
<dbReference type="AlphaFoldDB" id="A0AAV2JN53"/>
<organism evidence="2 3">
    <name type="scientific">Knipowitschia caucasica</name>
    <name type="common">Caucasian dwarf goby</name>
    <name type="synonym">Pomatoschistus caucasicus</name>
    <dbReference type="NCBI Taxonomy" id="637954"/>
    <lineage>
        <taxon>Eukaryota</taxon>
        <taxon>Metazoa</taxon>
        <taxon>Chordata</taxon>
        <taxon>Craniata</taxon>
        <taxon>Vertebrata</taxon>
        <taxon>Euteleostomi</taxon>
        <taxon>Actinopterygii</taxon>
        <taxon>Neopterygii</taxon>
        <taxon>Teleostei</taxon>
        <taxon>Neoteleostei</taxon>
        <taxon>Acanthomorphata</taxon>
        <taxon>Gobiaria</taxon>
        <taxon>Gobiiformes</taxon>
        <taxon>Gobioidei</taxon>
        <taxon>Gobiidae</taxon>
        <taxon>Gobiinae</taxon>
        <taxon>Knipowitschia</taxon>
    </lineage>
</organism>
<evidence type="ECO:0000256" key="1">
    <source>
        <dbReference type="SAM" id="MobiDB-lite"/>
    </source>
</evidence>
<gene>
    <name evidence="2" type="ORF">KC01_LOCUS8538</name>
</gene>
<name>A0AAV2JN53_KNICA</name>
<feature type="compositionally biased region" description="Gly residues" evidence="1">
    <location>
        <begin position="163"/>
        <end position="173"/>
    </location>
</feature>
<dbReference type="EMBL" id="OZ035835">
    <property type="protein sequence ID" value="CAL1577155.1"/>
    <property type="molecule type" value="Genomic_DNA"/>
</dbReference>
<proteinExistence type="predicted"/>
<feature type="region of interest" description="Disordered" evidence="1">
    <location>
        <begin position="150"/>
        <end position="188"/>
    </location>
</feature>
<dbReference type="Proteomes" id="UP001497482">
    <property type="component" value="Chromosome 13"/>
</dbReference>
<evidence type="ECO:0000313" key="3">
    <source>
        <dbReference type="Proteomes" id="UP001497482"/>
    </source>
</evidence>
<protein>
    <submittedName>
        <fullName evidence="2">Uncharacterized protein</fullName>
    </submittedName>
</protein>
<feature type="compositionally biased region" description="Basic and acidic residues" evidence="1">
    <location>
        <begin position="150"/>
        <end position="162"/>
    </location>
</feature>
<reference evidence="2 3" key="1">
    <citation type="submission" date="2024-04" db="EMBL/GenBank/DDBJ databases">
        <authorList>
            <person name="Waldvogel A.-M."/>
            <person name="Schoenle A."/>
        </authorList>
    </citation>
    <scope>NUCLEOTIDE SEQUENCE [LARGE SCALE GENOMIC DNA]</scope>
</reference>
<sequence>MEATTESAANFRLWMSPCHQLPQEPSRLGYRELRNGLPAVEGSSFRGWINRKRLTTCRSSEREARQAAAWGVREGGSSETPGPGAERRTSRAPWCPDIQWRSAEEEVEEGGREGGGGGGGEAHAWSVQGEWDSREARLLLRVRGGRHVWEGKGGRDDVRREVGGGVSLGGAGGCERDEGMSAGGGRKL</sequence>
<keyword evidence="3" id="KW-1185">Reference proteome</keyword>
<feature type="region of interest" description="Disordered" evidence="1">
    <location>
        <begin position="59"/>
        <end position="124"/>
    </location>
</feature>